<evidence type="ECO:0000256" key="18">
    <source>
        <dbReference type="SAM" id="MobiDB-lite"/>
    </source>
</evidence>
<dbReference type="GO" id="GO:0005929">
    <property type="term" value="C:cilium"/>
    <property type="evidence" value="ECO:0007669"/>
    <property type="project" value="UniProtKB-SubCell"/>
</dbReference>
<dbReference type="GO" id="GO:0007389">
    <property type="term" value="P:pattern specification process"/>
    <property type="evidence" value="ECO:0007669"/>
    <property type="project" value="TreeGrafter"/>
</dbReference>
<feature type="transmembrane region" description="Helical" evidence="19">
    <location>
        <begin position="525"/>
        <end position="546"/>
    </location>
</feature>
<feature type="compositionally biased region" description="Basic residues" evidence="18">
    <location>
        <begin position="771"/>
        <end position="782"/>
    </location>
</feature>
<dbReference type="SMART" id="SM01330">
    <property type="entry name" value="Frizzled"/>
    <property type="match status" value="1"/>
</dbReference>
<feature type="transmembrane region" description="Helical" evidence="19">
    <location>
        <begin position="392"/>
        <end position="409"/>
    </location>
</feature>
<dbReference type="GO" id="GO:0009888">
    <property type="term" value="P:tissue development"/>
    <property type="evidence" value="ECO:0007669"/>
    <property type="project" value="UniProtKB-ARBA"/>
</dbReference>
<feature type="transmembrane region" description="Helical" evidence="19">
    <location>
        <begin position="441"/>
        <end position="465"/>
    </location>
</feature>
<dbReference type="InterPro" id="IPR020067">
    <property type="entry name" value="Frizzled_dom"/>
</dbReference>
<name>A0A553MU89_9TELE</name>
<dbReference type="FunFam" id="1.20.1070.10:FF:000068">
    <property type="entry name" value="Smoothened, frizzled class receptor"/>
    <property type="match status" value="1"/>
</dbReference>
<keyword evidence="15" id="KW-0966">Cell projection</keyword>
<dbReference type="GO" id="GO:0071679">
    <property type="term" value="P:commissural neuron axon guidance"/>
    <property type="evidence" value="ECO:0007669"/>
    <property type="project" value="TreeGrafter"/>
</dbReference>
<keyword evidence="9" id="KW-0297">G-protein coupled receptor</keyword>
<keyword evidence="23" id="KW-1185">Reference proteome</keyword>
<dbReference type="FunFam" id="1.10.2000.10:FF:000010">
    <property type="entry name" value="Smoothened, frizzled class receptor"/>
    <property type="match status" value="1"/>
</dbReference>
<keyword evidence="14" id="KW-0807">Transducer</keyword>
<dbReference type="PROSITE" id="PS50261">
    <property type="entry name" value="G_PROTEIN_RECEP_F2_4"/>
    <property type="match status" value="1"/>
</dbReference>
<feature type="transmembrane region" description="Helical" evidence="19">
    <location>
        <begin position="156"/>
        <end position="177"/>
    </location>
</feature>
<dbReference type="PANTHER" id="PTHR11309">
    <property type="entry name" value="FRIZZLED"/>
    <property type="match status" value="1"/>
</dbReference>
<evidence type="ECO:0000313" key="22">
    <source>
        <dbReference type="EMBL" id="TRY56753.1"/>
    </source>
</evidence>
<evidence type="ECO:0000256" key="4">
    <source>
        <dbReference type="ARBA" id="ARBA00022473"/>
    </source>
</evidence>
<keyword evidence="5" id="KW-1003">Cell membrane</keyword>
<keyword evidence="10 19" id="KW-0472">Membrane</keyword>
<keyword evidence="11" id="KW-1015">Disulfide bond</keyword>
<dbReference type="GO" id="GO:0005113">
    <property type="term" value="F:patched binding"/>
    <property type="evidence" value="ECO:0007669"/>
    <property type="project" value="TreeGrafter"/>
</dbReference>
<evidence type="ECO:0000256" key="1">
    <source>
        <dbReference type="ARBA" id="ARBA00004138"/>
    </source>
</evidence>
<keyword evidence="12" id="KW-0675">Receptor</keyword>
<feature type="transmembrane region" description="Helical" evidence="19">
    <location>
        <begin position="356"/>
        <end position="380"/>
    </location>
</feature>
<accession>A0A553MU89</accession>
<proteinExistence type="inferred from homology"/>
<dbReference type="Gene3D" id="1.20.1070.10">
    <property type="entry name" value="Rhodopsin 7-helix transmembrane proteins"/>
    <property type="match status" value="1"/>
</dbReference>
<evidence type="ECO:0000256" key="9">
    <source>
        <dbReference type="ARBA" id="ARBA00023040"/>
    </source>
</evidence>
<comment type="subcellular location">
    <subcellularLocation>
        <location evidence="2">Cell membrane</location>
        <topology evidence="2">Multi-pass membrane protein</topology>
    </subcellularLocation>
    <subcellularLocation>
        <location evidence="1">Cell projection</location>
        <location evidence="1">Cilium</location>
    </subcellularLocation>
</comment>
<evidence type="ECO:0000256" key="16">
    <source>
        <dbReference type="ARBA" id="ARBA00035037"/>
    </source>
</evidence>
<dbReference type="GO" id="GO:0004930">
    <property type="term" value="F:G protein-coupled receptor activity"/>
    <property type="evidence" value="ECO:0007669"/>
    <property type="project" value="UniProtKB-KW"/>
</dbReference>
<feature type="region of interest" description="Disordered" evidence="18">
    <location>
        <begin position="770"/>
        <end position="812"/>
    </location>
</feature>
<keyword evidence="7" id="KW-0732">Signal</keyword>
<gene>
    <name evidence="22" type="ORF">DNTS_018896</name>
</gene>
<dbReference type="OrthoDB" id="10064659at2759"/>
<dbReference type="GO" id="GO:0007224">
    <property type="term" value="P:smoothened signaling pathway"/>
    <property type="evidence" value="ECO:0007669"/>
    <property type="project" value="TreeGrafter"/>
</dbReference>
<evidence type="ECO:0000256" key="19">
    <source>
        <dbReference type="SAM" id="Phobius"/>
    </source>
</evidence>
<dbReference type="GO" id="GO:0007417">
    <property type="term" value="P:central nervous system development"/>
    <property type="evidence" value="ECO:0007669"/>
    <property type="project" value="TreeGrafter"/>
</dbReference>
<dbReference type="InterPro" id="IPR000539">
    <property type="entry name" value="Frizzled/Smoothened_7TM"/>
</dbReference>
<keyword evidence="8 19" id="KW-1133">Transmembrane helix</keyword>
<dbReference type="Gene3D" id="1.10.2000.10">
    <property type="entry name" value="Frizzled cysteine-rich domain"/>
    <property type="match status" value="1"/>
</dbReference>
<dbReference type="Proteomes" id="UP000316079">
    <property type="component" value="Unassembled WGS sequence"/>
</dbReference>
<comment type="caution">
    <text evidence="22">The sequence shown here is derived from an EMBL/GenBank/DDBJ whole genome shotgun (WGS) entry which is preliminary data.</text>
</comment>
<dbReference type="PROSITE" id="PS50038">
    <property type="entry name" value="FZ"/>
    <property type="match status" value="1"/>
</dbReference>
<evidence type="ECO:0000256" key="15">
    <source>
        <dbReference type="ARBA" id="ARBA00023273"/>
    </source>
</evidence>
<evidence type="ECO:0000256" key="10">
    <source>
        <dbReference type="ARBA" id="ARBA00023136"/>
    </source>
</evidence>
<evidence type="ECO:0000256" key="7">
    <source>
        <dbReference type="ARBA" id="ARBA00022729"/>
    </source>
</evidence>
<organism evidence="22 23">
    <name type="scientific">Danionella cerebrum</name>
    <dbReference type="NCBI Taxonomy" id="2873325"/>
    <lineage>
        <taxon>Eukaryota</taxon>
        <taxon>Metazoa</taxon>
        <taxon>Chordata</taxon>
        <taxon>Craniata</taxon>
        <taxon>Vertebrata</taxon>
        <taxon>Euteleostomi</taxon>
        <taxon>Actinopterygii</taxon>
        <taxon>Neopterygii</taxon>
        <taxon>Teleostei</taxon>
        <taxon>Ostariophysi</taxon>
        <taxon>Cypriniformes</taxon>
        <taxon>Danionidae</taxon>
        <taxon>Danioninae</taxon>
        <taxon>Danionella</taxon>
    </lineage>
</organism>
<dbReference type="PANTHER" id="PTHR11309:SF35">
    <property type="entry name" value="PROTEIN SMOOTHENED"/>
    <property type="match status" value="1"/>
</dbReference>
<dbReference type="STRING" id="623744.A0A553MU89"/>
<dbReference type="CDD" id="cd15030">
    <property type="entry name" value="7tmF_SMO_homolog"/>
    <property type="match status" value="1"/>
</dbReference>
<reference evidence="22 23" key="1">
    <citation type="journal article" date="2019" name="Sci. Data">
        <title>Hybrid genome assembly and annotation of Danionella translucida.</title>
        <authorList>
            <person name="Kadobianskyi M."/>
            <person name="Schulze L."/>
            <person name="Schuelke M."/>
            <person name="Judkewitz B."/>
        </authorList>
    </citation>
    <scope>NUCLEOTIDE SEQUENCE [LARGE SCALE GENOMIC DNA]</scope>
    <source>
        <strain evidence="22 23">Bolton</strain>
    </source>
</reference>
<sequence>MLLSPSKKGDGRGAGFFVVSTSLFPFHWKTHREKLVIFKVKASGGTQIAIRRAATFLLGAYFAVSWGRIGNALKGDGAHSPRIKLQSQFQTFQGNIFAPSQKWGMVILFGFLKGFDNTIGVEDLAHHLREDRGTFHETSFHYCCASNMSSRRLRSIVGGFWMLWMWASASLVARAVILHPNETIFNDFCKKSTTCEALKYNTCLGSPLPYTHTALVLAEDSETQEEAFEKLAMWSGLRNAPRCWAVIQPLLCAVYMPKCENGKVELPSQHLCQATRNPCSIVERERGWPHFLKCENKEQFPKGCQNEVQKIKFNTSGQCEAPLVKTDIQASWYKDVEGCGIQCNNPLFTEDEHSDMHGYIAIFGSITLLCTFFTLATFLADWKNSNRYPAVILFYINGCFFIGSIGWLAQFMDGARKEIVCKSDNTMRLGEPSSTETLSCVIIFIIVYYSLMSGVIWFVMLTYAWHTSFKALGTTHQPLSGKSSYFHLVTWSIPFILTVAILANAEVDGDSVSGICFVGYRHYKFRAGFVLAPIGLVLVVGGNFLIRGVMTLFSIKSNHPGLLSEKAASKINETMLRLGIFGFLAFGFVFITFGCHFYDFFNQAEWEKSFREYVLPSLLVEKINLFSMFGTGIAMSTWVWTKATILIWKRTWFRIIGRSDDEPKRLKKSKMIAKAFSKRKELQKDPEKELSFSMHTVSHEGPVAGINFELNEPSMEMSSAWAQHVTKMVARRGAILPQDISVTPTGTPVPPPEERNKLWLVEAEISPEMLKRKRKKKKRRKEMRPTGGTADEGNPPNQREFGPSAVPRLPKLPGHRSLVANLWEQQRQQEEEQNSLPGAFPEFRPSCPLPYQERYGGMGYLPSVLPLANPLTLRDGDPRYFPQTSWQAKGFIRHAGQEASAMDLGRTAVVPHTDGRRDLQIHSRTNLMEAELLDADSDF</sequence>
<feature type="domain" description="G-protein coupled receptors family 2 profile 2" evidence="21">
    <location>
        <begin position="356"/>
        <end position="590"/>
    </location>
</feature>
<evidence type="ECO:0000256" key="17">
    <source>
        <dbReference type="PROSITE-ProRule" id="PRU00090"/>
    </source>
</evidence>
<evidence type="ECO:0000256" key="3">
    <source>
        <dbReference type="ARBA" id="ARBA00008077"/>
    </source>
</evidence>
<dbReference type="InterPro" id="IPR036790">
    <property type="entry name" value="Frizzled_dom_sf"/>
</dbReference>
<feature type="domain" description="FZ" evidence="20">
    <location>
        <begin position="190"/>
        <end position="307"/>
    </location>
</feature>
<evidence type="ECO:0000256" key="6">
    <source>
        <dbReference type="ARBA" id="ARBA00022692"/>
    </source>
</evidence>
<dbReference type="SUPFAM" id="SSF63501">
    <property type="entry name" value="Frizzled cysteine-rich domain"/>
    <property type="match status" value="1"/>
</dbReference>
<dbReference type="InterPro" id="IPR015526">
    <property type="entry name" value="Frizzled/SFRP"/>
</dbReference>
<evidence type="ECO:0000259" key="20">
    <source>
        <dbReference type="PROSITE" id="PS50038"/>
    </source>
</evidence>
<keyword evidence="13" id="KW-0325">Glycoprotein</keyword>
<comment type="similarity">
    <text evidence="3">Belongs to the G-protein coupled receptor Fz/Smo family.</text>
</comment>
<evidence type="ECO:0000313" key="23">
    <source>
        <dbReference type="Proteomes" id="UP000316079"/>
    </source>
</evidence>
<comment type="caution">
    <text evidence="17">Lacks conserved residue(s) required for the propagation of feature annotation.</text>
</comment>
<evidence type="ECO:0000256" key="2">
    <source>
        <dbReference type="ARBA" id="ARBA00004651"/>
    </source>
</evidence>
<dbReference type="EMBL" id="SRMA01027264">
    <property type="protein sequence ID" value="TRY56753.1"/>
    <property type="molecule type" value="Genomic_DNA"/>
</dbReference>
<keyword evidence="4" id="KW-0217">Developmental protein</keyword>
<evidence type="ECO:0000256" key="13">
    <source>
        <dbReference type="ARBA" id="ARBA00023180"/>
    </source>
</evidence>
<dbReference type="SMART" id="SM00063">
    <property type="entry name" value="FRI"/>
    <property type="match status" value="1"/>
</dbReference>
<feature type="transmembrane region" description="Helical" evidence="19">
    <location>
        <begin position="485"/>
        <end position="505"/>
    </location>
</feature>
<dbReference type="GO" id="GO:0030425">
    <property type="term" value="C:dendrite"/>
    <property type="evidence" value="ECO:0007669"/>
    <property type="project" value="TreeGrafter"/>
</dbReference>
<evidence type="ECO:0000256" key="11">
    <source>
        <dbReference type="ARBA" id="ARBA00023157"/>
    </source>
</evidence>
<evidence type="ECO:0000256" key="8">
    <source>
        <dbReference type="ARBA" id="ARBA00022989"/>
    </source>
</evidence>
<dbReference type="GO" id="GO:0005886">
    <property type="term" value="C:plasma membrane"/>
    <property type="evidence" value="ECO:0007669"/>
    <property type="project" value="UniProtKB-SubCell"/>
</dbReference>
<dbReference type="Pfam" id="PF01392">
    <property type="entry name" value="Fz"/>
    <property type="match status" value="1"/>
</dbReference>
<dbReference type="PRINTS" id="PR00489">
    <property type="entry name" value="FRIZZLED"/>
</dbReference>
<dbReference type="InterPro" id="IPR035683">
    <property type="entry name" value="SMO_7TM"/>
</dbReference>
<evidence type="ECO:0000256" key="5">
    <source>
        <dbReference type="ARBA" id="ARBA00022475"/>
    </source>
</evidence>
<evidence type="ECO:0000256" key="14">
    <source>
        <dbReference type="ARBA" id="ARBA00023224"/>
    </source>
</evidence>
<evidence type="ECO:0000256" key="12">
    <source>
        <dbReference type="ARBA" id="ARBA00023170"/>
    </source>
</evidence>
<protein>
    <recommendedName>
        <fullName evidence="16">Protein smoothened</fullName>
    </recommendedName>
</protein>
<keyword evidence="6 19" id="KW-0812">Transmembrane</keyword>
<dbReference type="CDD" id="cd07451">
    <property type="entry name" value="CRD_SMO"/>
    <property type="match status" value="1"/>
</dbReference>
<dbReference type="InterPro" id="IPR017981">
    <property type="entry name" value="GPCR_2-like_7TM"/>
</dbReference>
<feature type="transmembrane region" description="Helical" evidence="19">
    <location>
        <begin position="625"/>
        <end position="648"/>
    </location>
</feature>
<dbReference type="AlphaFoldDB" id="A0A553MU89"/>
<feature type="transmembrane region" description="Helical" evidence="19">
    <location>
        <begin position="578"/>
        <end position="601"/>
    </location>
</feature>
<evidence type="ECO:0000259" key="21">
    <source>
        <dbReference type="PROSITE" id="PS50261"/>
    </source>
</evidence>
<dbReference type="InterPro" id="IPR041771">
    <property type="entry name" value="SMO_CRD"/>
</dbReference>
<dbReference type="Pfam" id="PF01534">
    <property type="entry name" value="Frizzled"/>
    <property type="match status" value="1"/>
</dbReference>